<feature type="transmembrane region" description="Helical" evidence="3">
    <location>
        <begin position="95"/>
        <end position="116"/>
    </location>
</feature>
<feature type="transmembrane region" description="Helical" evidence="3">
    <location>
        <begin position="155"/>
        <end position="176"/>
    </location>
</feature>
<dbReference type="SUPFAM" id="SSF55073">
    <property type="entry name" value="Nucleotide cyclase"/>
    <property type="match status" value="1"/>
</dbReference>
<dbReference type="PANTHER" id="PTHR45138">
    <property type="entry name" value="REGULATORY COMPONENTS OF SENSORY TRANSDUCTION SYSTEM"/>
    <property type="match status" value="1"/>
</dbReference>
<dbReference type="Gene3D" id="3.30.70.270">
    <property type="match status" value="1"/>
</dbReference>
<dbReference type="InterPro" id="IPR000160">
    <property type="entry name" value="GGDEF_dom"/>
</dbReference>
<dbReference type="GO" id="GO:1902201">
    <property type="term" value="P:negative regulation of bacterial-type flagellum-dependent cell motility"/>
    <property type="evidence" value="ECO:0007669"/>
    <property type="project" value="TreeGrafter"/>
</dbReference>
<feature type="transmembrane region" description="Helical" evidence="3">
    <location>
        <begin position="65"/>
        <end position="83"/>
    </location>
</feature>
<dbReference type="EC" id="2.7.7.65" evidence="1"/>
<keyword evidence="3" id="KW-0812">Transmembrane</keyword>
<feature type="domain" description="GGDEF" evidence="4">
    <location>
        <begin position="259"/>
        <end position="398"/>
    </location>
</feature>
<evidence type="ECO:0000256" key="1">
    <source>
        <dbReference type="ARBA" id="ARBA00012528"/>
    </source>
</evidence>
<reference evidence="5 6" key="1">
    <citation type="submission" date="2020-01" db="EMBL/GenBank/DDBJ databases">
        <title>Sphingomonas sp. strain CSW-10.</title>
        <authorList>
            <person name="Chen W.-M."/>
        </authorList>
    </citation>
    <scope>NUCLEOTIDE SEQUENCE [LARGE SCALE GENOMIC DNA]</scope>
    <source>
        <strain evidence="5 6">CSW-10</strain>
    </source>
</reference>
<dbReference type="NCBIfam" id="TIGR00254">
    <property type="entry name" value="GGDEF"/>
    <property type="match status" value="1"/>
</dbReference>
<dbReference type="SMART" id="SM00267">
    <property type="entry name" value="GGDEF"/>
    <property type="match status" value="1"/>
</dbReference>
<dbReference type="GO" id="GO:0005886">
    <property type="term" value="C:plasma membrane"/>
    <property type="evidence" value="ECO:0007669"/>
    <property type="project" value="TreeGrafter"/>
</dbReference>
<dbReference type="EMBL" id="CP053015">
    <property type="protein sequence ID" value="QJQ33140.1"/>
    <property type="molecule type" value="Genomic_DNA"/>
</dbReference>
<dbReference type="GO" id="GO:0043709">
    <property type="term" value="P:cell adhesion involved in single-species biofilm formation"/>
    <property type="evidence" value="ECO:0007669"/>
    <property type="project" value="TreeGrafter"/>
</dbReference>
<sequence length="408" mass="44022">MEMLGTARSIQAVQPAPGRAVTEAQVDELSRRNFLDHIPLSNATNIVPFVLIAICSAYLPDWRLIASLLGLNVLVLVVMYRVSRMLQAEHEESRAGLLWRVYEGLAFVSGLLWAGKMYPVVATLGRDIASMFVCVVIIVSIAVTSMVVASQWRTFLCFLAGVMLCLVPQTVSHIAIIGPVPLLATLGLAPALISLAIAIRRQNRLMIRTQLEKQQLADDLAHALAVAEYLASRDSLTDLYNRRAFVEVANRIGNDAGAAPLSLIIVDLDHFKRINDEFGHGIGDSVLKMTAQLISNTVGPFDVVGRGDGAVARWGGEEFIVLLRNCPLDTAAALAERLRVGLTCLRGMDWPDGLVVSGSFGVARWHSGADLNLGIGQADAAMYQAKNGGRNRVCVYQEDAVAVAVALG</sequence>
<name>A0A6M4AXP6_9SPHN</name>
<feature type="transmembrane region" description="Helical" evidence="3">
    <location>
        <begin position="128"/>
        <end position="148"/>
    </location>
</feature>
<dbReference type="PROSITE" id="PS50887">
    <property type="entry name" value="GGDEF"/>
    <property type="match status" value="1"/>
</dbReference>
<organism evidence="5 6">
    <name type="scientific">Sphingomonas lacunae</name>
    <dbReference type="NCBI Taxonomy" id="2698828"/>
    <lineage>
        <taxon>Bacteria</taxon>
        <taxon>Pseudomonadati</taxon>
        <taxon>Pseudomonadota</taxon>
        <taxon>Alphaproteobacteria</taxon>
        <taxon>Sphingomonadales</taxon>
        <taxon>Sphingomonadaceae</taxon>
        <taxon>Sphingomonas</taxon>
    </lineage>
</organism>
<evidence type="ECO:0000256" key="2">
    <source>
        <dbReference type="ARBA" id="ARBA00034247"/>
    </source>
</evidence>
<keyword evidence="3" id="KW-0472">Membrane</keyword>
<gene>
    <name evidence="5" type="ORF">GV829_12420</name>
</gene>
<dbReference type="KEGG" id="slan:GV829_12420"/>
<comment type="catalytic activity">
    <reaction evidence="2">
        <text>2 GTP = 3',3'-c-di-GMP + 2 diphosphate</text>
        <dbReference type="Rhea" id="RHEA:24898"/>
        <dbReference type="ChEBI" id="CHEBI:33019"/>
        <dbReference type="ChEBI" id="CHEBI:37565"/>
        <dbReference type="ChEBI" id="CHEBI:58805"/>
        <dbReference type="EC" id="2.7.7.65"/>
    </reaction>
</comment>
<dbReference type="CDD" id="cd01949">
    <property type="entry name" value="GGDEF"/>
    <property type="match status" value="1"/>
</dbReference>
<protein>
    <recommendedName>
        <fullName evidence="1">diguanylate cyclase</fullName>
        <ecNumber evidence="1">2.7.7.65</ecNumber>
    </recommendedName>
</protein>
<evidence type="ECO:0000313" key="5">
    <source>
        <dbReference type="EMBL" id="QJQ33140.1"/>
    </source>
</evidence>
<dbReference type="Proteomes" id="UP000503018">
    <property type="component" value="Chromosome"/>
</dbReference>
<dbReference type="GO" id="GO:0052621">
    <property type="term" value="F:diguanylate cyclase activity"/>
    <property type="evidence" value="ECO:0007669"/>
    <property type="project" value="UniProtKB-EC"/>
</dbReference>
<dbReference type="InterPro" id="IPR043128">
    <property type="entry name" value="Rev_trsase/Diguanyl_cyclase"/>
</dbReference>
<evidence type="ECO:0000313" key="6">
    <source>
        <dbReference type="Proteomes" id="UP000503018"/>
    </source>
</evidence>
<evidence type="ECO:0000259" key="4">
    <source>
        <dbReference type="PROSITE" id="PS50887"/>
    </source>
</evidence>
<dbReference type="InterPro" id="IPR050469">
    <property type="entry name" value="Diguanylate_Cyclase"/>
</dbReference>
<keyword evidence="6" id="KW-1185">Reference proteome</keyword>
<dbReference type="Pfam" id="PF00990">
    <property type="entry name" value="GGDEF"/>
    <property type="match status" value="1"/>
</dbReference>
<dbReference type="RefSeq" id="WP_169947122.1">
    <property type="nucleotide sequence ID" value="NZ_CP053015.1"/>
</dbReference>
<accession>A0A6M4AXP6</accession>
<dbReference type="PANTHER" id="PTHR45138:SF9">
    <property type="entry name" value="DIGUANYLATE CYCLASE DGCM-RELATED"/>
    <property type="match status" value="1"/>
</dbReference>
<feature type="transmembrane region" description="Helical" evidence="3">
    <location>
        <begin position="182"/>
        <end position="199"/>
    </location>
</feature>
<dbReference type="AlphaFoldDB" id="A0A6M4AXP6"/>
<proteinExistence type="predicted"/>
<feature type="transmembrane region" description="Helical" evidence="3">
    <location>
        <begin position="40"/>
        <end position="59"/>
    </location>
</feature>
<dbReference type="InterPro" id="IPR029787">
    <property type="entry name" value="Nucleotide_cyclase"/>
</dbReference>
<evidence type="ECO:0000256" key="3">
    <source>
        <dbReference type="SAM" id="Phobius"/>
    </source>
</evidence>
<keyword evidence="3" id="KW-1133">Transmembrane helix</keyword>